<dbReference type="Pfam" id="PF13400">
    <property type="entry name" value="Tad"/>
    <property type="match status" value="1"/>
</dbReference>
<keyword evidence="1" id="KW-1133">Transmembrane helix</keyword>
<reference evidence="3 4" key="1">
    <citation type="submission" date="2018-03" db="EMBL/GenBank/DDBJ databases">
        <authorList>
            <person name="Gully D."/>
        </authorList>
    </citation>
    <scope>NUCLEOTIDE SEQUENCE [LARGE SCALE GENOMIC DNA]</scope>
    <source>
        <strain evidence="3">ORS3257</strain>
    </source>
</reference>
<proteinExistence type="predicted"/>
<organism evidence="3 4">
    <name type="scientific">Bradyrhizobium vignae</name>
    <dbReference type="NCBI Taxonomy" id="1549949"/>
    <lineage>
        <taxon>Bacteria</taxon>
        <taxon>Pseudomonadati</taxon>
        <taxon>Pseudomonadota</taxon>
        <taxon>Alphaproteobacteria</taxon>
        <taxon>Hyphomicrobiales</taxon>
        <taxon>Nitrobacteraceae</taxon>
        <taxon>Bradyrhizobium</taxon>
    </lineage>
</organism>
<dbReference type="KEGG" id="bvz:BRAD3257_1131"/>
<dbReference type="InterPro" id="IPR011050">
    <property type="entry name" value="Pectin_lyase_fold/virulence"/>
</dbReference>
<evidence type="ECO:0000259" key="2">
    <source>
        <dbReference type="Pfam" id="PF13400"/>
    </source>
</evidence>
<dbReference type="SUPFAM" id="SSF51126">
    <property type="entry name" value="Pectin lyase-like"/>
    <property type="match status" value="1"/>
</dbReference>
<dbReference type="AlphaFoldDB" id="A0A2U3PSW3"/>
<dbReference type="EMBL" id="LS398110">
    <property type="protein sequence ID" value="SPP92271.1"/>
    <property type="molecule type" value="Genomic_DNA"/>
</dbReference>
<name>A0A2U3PSW3_9BRAD</name>
<feature type="transmembrane region" description="Helical" evidence="1">
    <location>
        <begin position="43"/>
        <end position="69"/>
    </location>
</feature>
<gene>
    <name evidence="3" type="ORF">BRAD3257_1131</name>
</gene>
<evidence type="ECO:0000313" key="3">
    <source>
        <dbReference type="EMBL" id="SPP92271.1"/>
    </source>
</evidence>
<protein>
    <recommendedName>
        <fullName evidence="2">Putative Flp pilus-assembly TadG-like N-terminal domain-containing protein</fullName>
    </recommendedName>
</protein>
<evidence type="ECO:0000313" key="4">
    <source>
        <dbReference type="Proteomes" id="UP000246085"/>
    </source>
</evidence>
<keyword evidence="1" id="KW-0812">Transmembrane</keyword>
<dbReference type="InterPro" id="IPR028087">
    <property type="entry name" value="Tad_N"/>
</dbReference>
<feature type="domain" description="Putative Flp pilus-assembly TadG-like N-terminal" evidence="2">
    <location>
        <begin position="41"/>
        <end position="88"/>
    </location>
</feature>
<keyword evidence="1" id="KW-0472">Membrane</keyword>
<accession>A0A2U3PSW3</accession>
<evidence type="ECO:0000256" key="1">
    <source>
        <dbReference type="SAM" id="Phobius"/>
    </source>
</evidence>
<sequence length="441" mass="44374">MARRRLCSRSANAPWSRSCGSVREHEQRASLVQQFVRDQSGSYVVISALLMPVLVGTAGLGTEVGWWYYKHKNMQSAADSGAVSAATAAASGADPLSEAKAVTANYGYADAANNVTVTLNQPPKTGSHTSDLQAIEVIVSQPQQRLLSSLFGSGPVLITARAVALPNSGTGCVLALNSSASPAVNVSGGNQLNLIKCNLYSNSGASPSLNVAGSASVSANQVGVVGDVSGASSITATNGVKTHIMPVADPYANVSPPLEPSCTNAKITVNANGKTNSLAPGCYTGSITVNAGATLNLSPGIYYLDGANLSVAGNATITGSGVTLVFTGSGSDWGTASIGSNAIIDLTAPTSGATKGIVMYGDRNMPAGTSFNLTGGGTQNFGGAIYLPKANLSFSGGNGTSTSCTKIIADTLTFTGTSNLQVNCSSLGTATIGSQTAQLVE</sequence>
<dbReference type="Proteomes" id="UP000246085">
    <property type="component" value="Chromosome BRAD3257"/>
</dbReference>